<feature type="domain" description="Flagellar basal-body/hook protein C-terminal" evidence="3">
    <location>
        <begin position="374"/>
        <end position="417"/>
    </location>
</feature>
<dbReference type="GO" id="GO:0009288">
    <property type="term" value="C:bacterial-type flagellum"/>
    <property type="evidence" value="ECO:0007669"/>
    <property type="project" value="TreeGrafter"/>
</dbReference>
<dbReference type="NCBIfam" id="TIGR03506">
    <property type="entry name" value="FlgEFG_subfam"/>
    <property type="match status" value="1"/>
</dbReference>
<feature type="domain" description="Flagellar basal body rod protein N-terminal" evidence="2">
    <location>
        <begin position="5"/>
        <end position="35"/>
    </location>
</feature>
<dbReference type="EMBL" id="FPHB01000041">
    <property type="protein sequence ID" value="SFV57663.1"/>
    <property type="molecule type" value="Genomic_DNA"/>
</dbReference>
<evidence type="ECO:0000313" key="5">
    <source>
        <dbReference type="EMBL" id="SFV57663.1"/>
    </source>
</evidence>
<dbReference type="InterPro" id="IPR053967">
    <property type="entry name" value="LlgE_F_G-like_D1"/>
</dbReference>
<dbReference type="PANTHER" id="PTHR30435:SF19">
    <property type="entry name" value="FLAGELLAR BASAL-BODY ROD PROTEIN FLGG"/>
    <property type="match status" value="1"/>
</dbReference>
<dbReference type="Gene3D" id="2.60.98.20">
    <property type="entry name" value="Flagellar hook protein FlgE"/>
    <property type="match status" value="1"/>
</dbReference>
<protein>
    <submittedName>
        <fullName evidence="5">Flagellar hook protein FlgE</fullName>
    </submittedName>
</protein>
<feature type="domain" description="Flagellar hook protein FlgE/F/G-like D1" evidence="4">
    <location>
        <begin position="89"/>
        <end position="144"/>
    </location>
</feature>
<dbReference type="Pfam" id="PF06429">
    <property type="entry name" value="Flg_bbr_C"/>
    <property type="match status" value="1"/>
</dbReference>
<evidence type="ECO:0000259" key="2">
    <source>
        <dbReference type="Pfam" id="PF00460"/>
    </source>
</evidence>
<dbReference type="InterPro" id="IPR037925">
    <property type="entry name" value="FlgE/F/G-like"/>
</dbReference>
<dbReference type="InterPro" id="IPR020013">
    <property type="entry name" value="Flagellar_FlgE/F/G"/>
</dbReference>
<evidence type="ECO:0000259" key="4">
    <source>
        <dbReference type="Pfam" id="PF22692"/>
    </source>
</evidence>
<keyword evidence="5" id="KW-0282">Flagellum</keyword>
<comment type="similarity">
    <text evidence="1">Belongs to the flagella basal body rod proteins family.</text>
</comment>
<proteinExistence type="inferred from homology"/>
<dbReference type="Pfam" id="PF00460">
    <property type="entry name" value="Flg_bb_rod"/>
    <property type="match status" value="1"/>
</dbReference>
<dbReference type="InterPro" id="IPR037058">
    <property type="entry name" value="Falgellar_hook_FlgE_sf"/>
</dbReference>
<dbReference type="PANTHER" id="PTHR30435">
    <property type="entry name" value="FLAGELLAR PROTEIN"/>
    <property type="match status" value="1"/>
</dbReference>
<name>A0A1W1BVX7_9ZZZZ</name>
<keyword evidence="5" id="KW-0966">Cell projection</keyword>
<keyword evidence="5" id="KW-0969">Cilium</keyword>
<evidence type="ECO:0000256" key="1">
    <source>
        <dbReference type="ARBA" id="ARBA00009677"/>
    </source>
</evidence>
<evidence type="ECO:0000259" key="3">
    <source>
        <dbReference type="Pfam" id="PF06429"/>
    </source>
</evidence>
<organism evidence="5">
    <name type="scientific">hydrothermal vent metagenome</name>
    <dbReference type="NCBI Taxonomy" id="652676"/>
    <lineage>
        <taxon>unclassified sequences</taxon>
        <taxon>metagenomes</taxon>
        <taxon>ecological metagenomes</taxon>
    </lineage>
</organism>
<reference evidence="5" key="1">
    <citation type="submission" date="2016-10" db="EMBL/GenBank/DDBJ databases">
        <authorList>
            <person name="de Groot N.N."/>
        </authorList>
    </citation>
    <scope>NUCLEOTIDE SEQUENCE</scope>
</reference>
<sequence>MIQAFYTGISGIKSHQSAIDVTSDNLANINTVGFRSFETEFASLFEAPEETTFDSSVDSSVGIGSRMQTTALNLSQGSLIDSDRNSDLAIVGDGWFGIEDANERYYTRAGNFGFDSNRDLVTPEGMYVLGTLGDNIDLTNNTLTQELTDIPLGDVTAQKKIQLPKTLTYPAQPTKSIQFFGNIGTDDEVRIISAKAIDANGESNKVKLTFTLNQKDPNGGSLWDVKADVTTPDESKVYSSSTGEVRFDSSGGLVSSTLTSVDNNGTPVSIDLGSDFSGVISIGNVPVSGSSQSDGISSGELVGYDINQNGEVVATFSNGRQSSVAQIALFHFQNDQGLERISGTLFQSSPNSGKPTFFQDANKNNVLGASIVNQKLEASNFKIETGLTELIIYQRAYDANAKSVTTADQMIQKALNMDA</sequence>
<gene>
    <name evidence="5" type="ORF">MNB_SM-7-1400</name>
</gene>
<dbReference type="SUPFAM" id="SSF117143">
    <property type="entry name" value="Flagellar hook protein flgE"/>
    <property type="match status" value="1"/>
</dbReference>
<dbReference type="InterPro" id="IPR010930">
    <property type="entry name" value="Flg_bb/hook_C_dom"/>
</dbReference>
<dbReference type="InterPro" id="IPR001444">
    <property type="entry name" value="Flag_bb_rod_N"/>
</dbReference>
<dbReference type="PROSITE" id="PS00588">
    <property type="entry name" value="FLAGELLA_BB_ROD"/>
    <property type="match status" value="1"/>
</dbReference>
<dbReference type="Pfam" id="PF22692">
    <property type="entry name" value="LlgE_F_G_D1"/>
    <property type="match status" value="1"/>
</dbReference>
<dbReference type="GO" id="GO:0071978">
    <property type="term" value="P:bacterial-type flagellum-dependent swarming motility"/>
    <property type="evidence" value="ECO:0007669"/>
    <property type="project" value="TreeGrafter"/>
</dbReference>
<accession>A0A1W1BVX7</accession>
<dbReference type="InterPro" id="IPR019776">
    <property type="entry name" value="Flagellar_basal_body_rod_CS"/>
</dbReference>
<dbReference type="AlphaFoldDB" id="A0A1W1BVX7"/>